<sequence>MDWFNNKKNKNPSAAMAAAEAAEKLVSRLTLLRQKPQNRAFAYALGDQFALRAKSLQESHGELRGGWLALHDSWVQLAGATEQLQRVHIPSAFTGMLFRLAKAAISADNLSDPNAALAAAQTALAAHTAAALEDGGQLAGAARCYATLLAAYTIYKYEMVVSSRQCTAVHKAEIKARIPALSALSQPLAIKVMDYFLANFQHRSDAAIVALERANASCKDGEEAQLMASNPLLSSQFELHEQEGYAWSTPQARRCNVFKAFKDGIAPLLLRRDDVVFGYEAFRERLLYLWEKRLIEHHGDMHPSTMASLDELSDCHAEALDASVAAKACNPSAWTTSLDGKLPDITSNVAGCASVTVEINQVLHPHQTWAGEVALRQLGDTTAAIGSSPSLGNVQAASHAAKLASDAASSAELARQIEELQLPLTTKQPVKDAAAGAVAAGIEAATEPPRLTLQQLQQACHVLVDQQDSCIYGAHINLRAETAVGVPHRLLTAGELRELQAALQHSAAALLELGPGSPKAVCMATVAQDTCVPSDAPSGHYAAQARGFLRAFNLARDQGSHFWVAQCAPRAMLAAMRAYMLPEQHAGPAELHLLDEAAAAYQLAESALGRCKKPASSRAVQRLATSSVQTSVRGVARKQWA</sequence>
<proteinExistence type="predicted"/>
<dbReference type="EMBL" id="LHPF02000004">
    <property type="protein sequence ID" value="PSC74607.1"/>
    <property type="molecule type" value="Genomic_DNA"/>
</dbReference>
<reference evidence="1 2" key="1">
    <citation type="journal article" date="2018" name="Plant J.">
        <title>Genome sequences of Chlorella sorokiniana UTEX 1602 and Micractinium conductrix SAG 241.80: implications to maltose excretion by a green alga.</title>
        <authorList>
            <person name="Arriola M.B."/>
            <person name="Velmurugan N."/>
            <person name="Zhang Y."/>
            <person name="Plunkett M.H."/>
            <person name="Hondzo H."/>
            <person name="Barney B.M."/>
        </authorList>
    </citation>
    <scope>NUCLEOTIDE SEQUENCE [LARGE SCALE GENOMIC DNA]</scope>
    <source>
        <strain evidence="1 2">SAG 241.80</strain>
    </source>
</reference>
<comment type="caution">
    <text evidence="1">The sequence shown here is derived from an EMBL/GenBank/DDBJ whole genome shotgun (WGS) entry which is preliminary data.</text>
</comment>
<dbReference type="Proteomes" id="UP000239649">
    <property type="component" value="Unassembled WGS sequence"/>
</dbReference>
<name>A0A2P6VKL7_9CHLO</name>
<evidence type="ECO:0000313" key="1">
    <source>
        <dbReference type="EMBL" id="PSC74607.1"/>
    </source>
</evidence>
<evidence type="ECO:0000313" key="2">
    <source>
        <dbReference type="Proteomes" id="UP000239649"/>
    </source>
</evidence>
<organism evidence="1 2">
    <name type="scientific">Micractinium conductrix</name>
    <dbReference type="NCBI Taxonomy" id="554055"/>
    <lineage>
        <taxon>Eukaryota</taxon>
        <taxon>Viridiplantae</taxon>
        <taxon>Chlorophyta</taxon>
        <taxon>core chlorophytes</taxon>
        <taxon>Trebouxiophyceae</taxon>
        <taxon>Chlorellales</taxon>
        <taxon>Chlorellaceae</taxon>
        <taxon>Chlorella clade</taxon>
        <taxon>Micractinium</taxon>
    </lineage>
</organism>
<gene>
    <name evidence="1" type="ORF">C2E20_2167</name>
</gene>
<keyword evidence="2" id="KW-1185">Reference proteome</keyword>
<accession>A0A2P6VKL7</accession>
<dbReference type="AlphaFoldDB" id="A0A2P6VKL7"/>
<protein>
    <submittedName>
        <fullName evidence="1">Uncharacterized protein</fullName>
    </submittedName>
</protein>